<gene>
    <name evidence="1" type="ORF">PCE31106_03894</name>
</gene>
<dbReference type="EMBL" id="CABPSL010000018">
    <property type="protein sequence ID" value="VVE36135.1"/>
    <property type="molecule type" value="Genomic_DNA"/>
</dbReference>
<dbReference type="Proteomes" id="UP000384354">
    <property type="component" value="Unassembled WGS sequence"/>
</dbReference>
<organism evidence="1 2">
    <name type="scientific">Pandoraea cepalis</name>
    <dbReference type="NCBI Taxonomy" id="2508294"/>
    <lineage>
        <taxon>Bacteria</taxon>
        <taxon>Pseudomonadati</taxon>
        <taxon>Pseudomonadota</taxon>
        <taxon>Betaproteobacteria</taxon>
        <taxon>Burkholderiales</taxon>
        <taxon>Burkholderiaceae</taxon>
        <taxon>Pandoraea</taxon>
    </lineage>
</organism>
<proteinExistence type="predicted"/>
<evidence type="ECO:0000313" key="1">
    <source>
        <dbReference type="EMBL" id="VVE36135.1"/>
    </source>
</evidence>
<sequence length="72" mass="7334">MLPEKTPEAFVSVRVRAPSATDPLPAMPVSDAPFVVAEMSSAPLLVTPLDAATLPPPLSLSVAPLSTTVAPV</sequence>
<evidence type="ECO:0000313" key="2">
    <source>
        <dbReference type="Proteomes" id="UP000384354"/>
    </source>
</evidence>
<dbReference type="AlphaFoldDB" id="A0A5E4XJ04"/>
<protein>
    <submittedName>
        <fullName evidence="1">Uncharacterized protein</fullName>
    </submittedName>
</protein>
<reference evidence="1 2" key="1">
    <citation type="submission" date="2019-08" db="EMBL/GenBank/DDBJ databases">
        <authorList>
            <person name="Peeters C."/>
        </authorList>
    </citation>
    <scope>NUCLEOTIDE SEQUENCE [LARGE SCALE GENOMIC DNA]</scope>
    <source>
        <strain evidence="1 2">LMG 31106</strain>
    </source>
</reference>
<name>A0A5E4XJ04_9BURK</name>
<accession>A0A5E4XJ04</accession>